<dbReference type="InterPro" id="IPR011990">
    <property type="entry name" value="TPR-like_helical_dom_sf"/>
</dbReference>
<dbReference type="EMBL" id="CAMXCT030006511">
    <property type="protein sequence ID" value="CAL4802316.1"/>
    <property type="molecule type" value="Genomic_DNA"/>
</dbReference>
<dbReference type="AlphaFoldDB" id="A0A9P1DT15"/>
<dbReference type="EMBL" id="CAMXCT020006511">
    <property type="protein sequence ID" value="CAL1168379.1"/>
    <property type="molecule type" value="Genomic_DNA"/>
</dbReference>
<dbReference type="PANTHER" id="PTHR12558">
    <property type="entry name" value="CELL DIVISION CYCLE 16,23,27"/>
    <property type="match status" value="1"/>
</dbReference>
<keyword evidence="7" id="KW-1185">Reference proteome</keyword>
<feature type="compositionally biased region" description="Basic and acidic residues" evidence="4">
    <location>
        <begin position="240"/>
        <end position="279"/>
    </location>
</feature>
<evidence type="ECO:0000256" key="1">
    <source>
        <dbReference type="ARBA" id="ARBA00022803"/>
    </source>
</evidence>
<protein>
    <recommendedName>
        <fullName evidence="8">Tetratricopeptide repeat protein</fullName>
    </recommendedName>
</protein>
<organism evidence="5">
    <name type="scientific">Cladocopium goreaui</name>
    <dbReference type="NCBI Taxonomy" id="2562237"/>
    <lineage>
        <taxon>Eukaryota</taxon>
        <taxon>Sar</taxon>
        <taxon>Alveolata</taxon>
        <taxon>Dinophyceae</taxon>
        <taxon>Suessiales</taxon>
        <taxon>Symbiodiniaceae</taxon>
        <taxon>Cladocopium</taxon>
    </lineage>
</organism>
<evidence type="ECO:0000313" key="6">
    <source>
        <dbReference type="EMBL" id="CAL1168379.1"/>
    </source>
</evidence>
<reference evidence="6" key="2">
    <citation type="submission" date="2024-04" db="EMBL/GenBank/DDBJ databases">
        <authorList>
            <person name="Chen Y."/>
            <person name="Shah S."/>
            <person name="Dougan E. K."/>
            <person name="Thang M."/>
            <person name="Chan C."/>
        </authorList>
    </citation>
    <scope>NUCLEOTIDE SEQUENCE [LARGE SCALE GENOMIC DNA]</scope>
</reference>
<dbReference type="Gene3D" id="1.25.40.10">
    <property type="entry name" value="Tetratricopeptide repeat domain"/>
    <property type="match status" value="1"/>
</dbReference>
<dbReference type="Pfam" id="PF13174">
    <property type="entry name" value="TPR_6"/>
    <property type="match status" value="1"/>
</dbReference>
<feature type="repeat" description="TPR" evidence="3">
    <location>
        <begin position="90"/>
        <end position="123"/>
    </location>
</feature>
<dbReference type="PANTHER" id="PTHR12558:SF13">
    <property type="entry name" value="CELL DIVISION CYCLE PROTEIN 27 HOMOLOG"/>
    <property type="match status" value="1"/>
</dbReference>
<dbReference type="Pfam" id="PF13432">
    <property type="entry name" value="TPR_16"/>
    <property type="match status" value="1"/>
</dbReference>
<name>A0A9P1DT15_9DINO</name>
<dbReference type="PROSITE" id="PS50005">
    <property type="entry name" value="TPR"/>
    <property type="match status" value="2"/>
</dbReference>
<accession>A0A9P1DT15</accession>
<evidence type="ECO:0000256" key="2">
    <source>
        <dbReference type="ARBA" id="ARBA00038210"/>
    </source>
</evidence>
<feature type="repeat" description="TPR" evidence="3">
    <location>
        <begin position="159"/>
        <end position="192"/>
    </location>
</feature>
<proteinExistence type="inferred from homology"/>
<feature type="region of interest" description="Disordered" evidence="4">
    <location>
        <begin position="240"/>
        <end position="288"/>
    </location>
</feature>
<reference evidence="5" key="1">
    <citation type="submission" date="2022-10" db="EMBL/GenBank/DDBJ databases">
        <authorList>
            <person name="Chen Y."/>
            <person name="Dougan E. K."/>
            <person name="Chan C."/>
            <person name="Rhodes N."/>
            <person name="Thang M."/>
        </authorList>
    </citation>
    <scope>NUCLEOTIDE SEQUENCE</scope>
</reference>
<evidence type="ECO:0000256" key="3">
    <source>
        <dbReference type="PROSITE-ProRule" id="PRU00339"/>
    </source>
</evidence>
<dbReference type="InterPro" id="IPR019734">
    <property type="entry name" value="TPR_rpt"/>
</dbReference>
<gene>
    <name evidence="5" type="ORF">C1SCF055_LOCUS39858</name>
</gene>
<evidence type="ECO:0000313" key="5">
    <source>
        <dbReference type="EMBL" id="CAI4015004.1"/>
    </source>
</evidence>
<dbReference type="SMART" id="SM00028">
    <property type="entry name" value="TPR"/>
    <property type="match status" value="2"/>
</dbReference>
<dbReference type="OrthoDB" id="435626at2759"/>
<evidence type="ECO:0000313" key="7">
    <source>
        <dbReference type="Proteomes" id="UP001152797"/>
    </source>
</evidence>
<keyword evidence="1 3" id="KW-0802">TPR repeat</keyword>
<sequence>MQSLVAGIHEFLERANQLALSSCGSCYGPGRDRQPLDSVLVSLFDVSPLGDADPEAIRGTQRGARFLHEGRIEEAIREFHSVCNRVPRNAVARTNLGSAYFERGDEDAALHWFRDAYRLDNRSCRILRGVAVLEQRCGNYTEALWLLRNYLQEVDEFNMQVLHQLAMLYRDRQQWTQAGTCFRRLLKADPTNREIAKELQVCLDRSAASGGDVIEYRSHGYNDERSAEIIFGGQSHTLCDERLPPSRRRGDGEEVRPWEMRRGTSADRRSGSVDRRLPSAERLAPSHC</sequence>
<comment type="similarity">
    <text evidence="2">Belongs to the APC3/CDC27 family.</text>
</comment>
<evidence type="ECO:0008006" key="8">
    <source>
        <dbReference type="Google" id="ProtNLM"/>
    </source>
</evidence>
<dbReference type="EMBL" id="CAMXCT010006511">
    <property type="protein sequence ID" value="CAI4015004.1"/>
    <property type="molecule type" value="Genomic_DNA"/>
</dbReference>
<evidence type="ECO:0000256" key="4">
    <source>
        <dbReference type="SAM" id="MobiDB-lite"/>
    </source>
</evidence>
<dbReference type="Proteomes" id="UP001152797">
    <property type="component" value="Unassembled WGS sequence"/>
</dbReference>
<dbReference type="SUPFAM" id="SSF48452">
    <property type="entry name" value="TPR-like"/>
    <property type="match status" value="1"/>
</dbReference>
<comment type="caution">
    <text evidence="5">The sequence shown here is derived from an EMBL/GenBank/DDBJ whole genome shotgun (WGS) entry which is preliminary data.</text>
</comment>